<dbReference type="EMBL" id="ADZX01000635">
    <property type="protein sequence ID" value="EFK95865.1"/>
    <property type="molecule type" value="Genomic_DNA"/>
</dbReference>
<evidence type="ECO:0000313" key="7">
    <source>
        <dbReference type="EMBL" id="EFK95865.1"/>
    </source>
</evidence>
<dbReference type="GO" id="GO:0005506">
    <property type="term" value="F:iron ion binding"/>
    <property type="evidence" value="ECO:0007669"/>
    <property type="project" value="InterPro"/>
</dbReference>
<feature type="non-terminal residue" evidence="7">
    <location>
        <position position="1"/>
    </location>
</feature>
<reference evidence="7" key="2">
    <citation type="journal article" date="2011" name="Microb. Ecol.">
        <title>Taxonomic and Functional Metagenomic Profiling of the Microbial Community in the Anoxic Sediment of a Sub-saline Shallow Lake (Laguna de Carrizo, Central Spain).</title>
        <authorList>
            <person name="Ferrer M."/>
            <person name="Guazzaroni M.E."/>
            <person name="Richter M."/>
            <person name="Garcia-Salamanca A."/>
            <person name="Yarza P."/>
            <person name="Suarez-Suarez A."/>
            <person name="Solano J."/>
            <person name="Alcaide M."/>
            <person name="van Dillewijn P."/>
            <person name="Molina-Henares M.A."/>
            <person name="Lopez-Cortes N."/>
            <person name="Al-Ramahi Y."/>
            <person name="Guerrero C."/>
            <person name="Acosta A."/>
            <person name="de Eugenio L.I."/>
            <person name="Martinez V."/>
            <person name="Marques S."/>
            <person name="Rojo F."/>
            <person name="Santero E."/>
            <person name="Genilloud O."/>
            <person name="Perez-Perez J."/>
            <person name="Rossello-Mora R."/>
            <person name="Ramos J.L."/>
        </authorList>
    </citation>
    <scope>NUCLEOTIDE SEQUENCE</scope>
</reference>
<dbReference type="InterPro" id="IPR050307">
    <property type="entry name" value="Sterol_Desaturase_Related"/>
</dbReference>
<accession>D9PKQ1</accession>
<comment type="caution">
    <text evidence="7">The sequence shown here is derived from an EMBL/GenBank/DDBJ whole genome shotgun (WGS) entry which is preliminary data.</text>
</comment>
<evidence type="ECO:0000256" key="1">
    <source>
        <dbReference type="ARBA" id="ARBA00004370"/>
    </source>
</evidence>
<evidence type="ECO:0000256" key="5">
    <source>
        <dbReference type="SAM" id="Phobius"/>
    </source>
</evidence>
<comment type="subcellular location">
    <subcellularLocation>
        <location evidence="1">Membrane</location>
    </subcellularLocation>
</comment>
<evidence type="ECO:0000259" key="6">
    <source>
        <dbReference type="Pfam" id="PF04116"/>
    </source>
</evidence>
<feature type="domain" description="Fatty acid hydroxylase" evidence="6">
    <location>
        <begin position="3"/>
        <end position="99"/>
    </location>
</feature>
<dbReference type="InterPro" id="IPR006694">
    <property type="entry name" value="Fatty_acid_hydroxylase"/>
</dbReference>
<dbReference type="GO" id="GO:0016491">
    <property type="term" value="F:oxidoreductase activity"/>
    <property type="evidence" value="ECO:0007669"/>
    <property type="project" value="InterPro"/>
</dbReference>
<dbReference type="AlphaFoldDB" id="D9PKQ1"/>
<protein>
    <submittedName>
        <fullName evidence="7">Sterol desaturase-like protein</fullName>
    </submittedName>
</protein>
<reference evidence="7" key="1">
    <citation type="submission" date="2010-07" db="EMBL/GenBank/DDBJ databases">
        <authorList>
            <consortium name="CONSOLIDER consortium CSD2007-00005"/>
            <person name="Guazzaroni M.-E."/>
            <person name="Richter M."/>
            <person name="Garcia-Salamanca A."/>
            <person name="Yarza P."/>
            <person name="Ferrer M."/>
        </authorList>
    </citation>
    <scope>NUCLEOTIDE SEQUENCE</scope>
</reference>
<keyword evidence="4 5" id="KW-0472">Membrane</keyword>
<evidence type="ECO:0000256" key="3">
    <source>
        <dbReference type="ARBA" id="ARBA00022989"/>
    </source>
</evidence>
<evidence type="ECO:0000256" key="4">
    <source>
        <dbReference type="ARBA" id="ARBA00023136"/>
    </source>
</evidence>
<evidence type="ECO:0000256" key="2">
    <source>
        <dbReference type="ARBA" id="ARBA00022692"/>
    </source>
</evidence>
<sequence length="152" mass="17295">LTTGIRFHPIEILISMVIKFGAIVVLGAPALAVVLFEVILNGMAMFNHGNFYLPLALDRVLRLFVVTPDMHRVHHSVFPSETNSNYGFNLSWWDRLMGTYRAQPRLGHDGMTIGLNQFRDPSKLTLLWMLILPFVGKQGTYAINRRGTREQE</sequence>
<dbReference type="PANTHER" id="PTHR11863">
    <property type="entry name" value="STEROL DESATURASE"/>
    <property type="match status" value="1"/>
</dbReference>
<feature type="transmembrane region" description="Helical" evidence="5">
    <location>
        <begin position="12"/>
        <end position="36"/>
    </location>
</feature>
<proteinExistence type="predicted"/>
<keyword evidence="2 5" id="KW-0812">Transmembrane</keyword>
<dbReference type="Pfam" id="PF04116">
    <property type="entry name" value="FA_hydroxylase"/>
    <property type="match status" value="1"/>
</dbReference>
<keyword evidence="3 5" id="KW-1133">Transmembrane helix</keyword>
<organism evidence="7">
    <name type="scientific">sediment metagenome</name>
    <dbReference type="NCBI Taxonomy" id="749907"/>
    <lineage>
        <taxon>unclassified sequences</taxon>
        <taxon>metagenomes</taxon>
        <taxon>ecological metagenomes</taxon>
    </lineage>
</organism>
<gene>
    <name evidence="7" type="ORF">LDC_2120</name>
</gene>
<dbReference type="GO" id="GO:0008610">
    <property type="term" value="P:lipid biosynthetic process"/>
    <property type="evidence" value="ECO:0007669"/>
    <property type="project" value="InterPro"/>
</dbReference>
<dbReference type="GO" id="GO:0016020">
    <property type="term" value="C:membrane"/>
    <property type="evidence" value="ECO:0007669"/>
    <property type="project" value="UniProtKB-SubCell"/>
</dbReference>
<name>D9PKQ1_9ZZZZ</name>